<name>A0A1H2YVT7_9PSED</name>
<proteinExistence type="predicted"/>
<sequence length="76" mass="8013">MRLEIARGLFLCAALGVASLAVASWTEPAPKVISGLPSLAKNCPMPGNLRAKVQPQPDEDLLLLMFSLAQGLRAPS</sequence>
<keyword evidence="3" id="KW-1185">Reference proteome</keyword>
<dbReference type="Proteomes" id="UP000243778">
    <property type="component" value="Unassembled WGS sequence"/>
</dbReference>
<dbReference type="AlphaFoldDB" id="A0A1H2YVT7"/>
<evidence type="ECO:0000313" key="3">
    <source>
        <dbReference type="Proteomes" id="UP000243778"/>
    </source>
</evidence>
<dbReference type="RefSeq" id="WP_090227552.1">
    <property type="nucleotide sequence ID" value="NZ_DALYZG010000005.1"/>
</dbReference>
<reference evidence="3" key="1">
    <citation type="submission" date="2016-10" db="EMBL/GenBank/DDBJ databases">
        <authorList>
            <person name="Varghese N."/>
            <person name="Submissions S."/>
        </authorList>
    </citation>
    <scope>NUCLEOTIDE SEQUENCE [LARGE SCALE GENOMIC DNA]</scope>
    <source>
        <strain evidence="3">NRRL B-59562</strain>
    </source>
</reference>
<protein>
    <submittedName>
        <fullName evidence="2">Uncharacterized protein</fullName>
    </submittedName>
</protein>
<evidence type="ECO:0000256" key="1">
    <source>
        <dbReference type="SAM" id="SignalP"/>
    </source>
</evidence>
<dbReference type="EMBL" id="FNNU01000003">
    <property type="protein sequence ID" value="SDX09310.1"/>
    <property type="molecule type" value="Genomic_DNA"/>
</dbReference>
<feature type="signal peptide" evidence="1">
    <location>
        <begin position="1"/>
        <end position="23"/>
    </location>
</feature>
<dbReference type="OrthoDB" id="7017559at2"/>
<evidence type="ECO:0000313" key="2">
    <source>
        <dbReference type="EMBL" id="SDX09310.1"/>
    </source>
</evidence>
<organism evidence="2 3">
    <name type="scientific">Pseudomonas kuykendallii</name>
    <dbReference type="NCBI Taxonomy" id="1007099"/>
    <lineage>
        <taxon>Bacteria</taxon>
        <taxon>Pseudomonadati</taxon>
        <taxon>Pseudomonadota</taxon>
        <taxon>Gammaproteobacteria</taxon>
        <taxon>Pseudomonadales</taxon>
        <taxon>Pseudomonadaceae</taxon>
        <taxon>Pseudomonas</taxon>
    </lineage>
</organism>
<gene>
    <name evidence="2" type="ORF">SAMN05216287_2075</name>
</gene>
<dbReference type="STRING" id="1007099.SAMN05216287_2075"/>
<keyword evidence="1" id="KW-0732">Signal</keyword>
<accession>A0A1H2YVT7</accession>
<feature type="chain" id="PRO_5017196013" evidence="1">
    <location>
        <begin position="24"/>
        <end position="76"/>
    </location>
</feature>